<reference evidence="2" key="1">
    <citation type="submission" date="2022-04" db="EMBL/GenBank/DDBJ databases">
        <authorList>
            <person name="Ren T."/>
        </authorList>
    </citation>
    <scope>NUCLEOTIDE SEQUENCE</scope>
    <source>
        <strain evidence="2">F63249</strain>
    </source>
</reference>
<dbReference type="InterPro" id="IPR036513">
    <property type="entry name" value="STAS_dom_sf"/>
</dbReference>
<dbReference type="SUPFAM" id="SSF52091">
    <property type="entry name" value="SpoIIaa-like"/>
    <property type="match status" value="1"/>
</dbReference>
<feature type="domain" description="STAS" evidence="1">
    <location>
        <begin position="1"/>
        <end position="76"/>
    </location>
</feature>
<sequence>MALQILEENGTFELHGSLTTATTKFFIMHFEHMINTVKNITINIDNVNIIDATGVEALKMVMTNALRSNHKFSVIGNGCKDIYDEYKSSVAA</sequence>
<dbReference type="RefSeq" id="WP_248411685.1">
    <property type="nucleotide sequence ID" value="NZ_JALPQF010000001.1"/>
</dbReference>
<gene>
    <name evidence="2" type="ORF">MUY34_01820</name>
</gene>
<name>A0ABT0H4P2_9FLAO</name>
<protein>
    <submittedName>
        <fullName evidence="2">STAS domain-containing protein</fullName>
    </submittedName>
</protein>
<proteinExistence type="predicted"/>
<organism evidence="2 3">
    <name type="scientific">Psychroserpens algicola</name>
    <dbReference type="NCBI Taxonomy" id="1719034"/>
    <lineage>
        <taxon>Bacteria</taxon>
        <taxon>Pseudomonadati</taxon>
        <taxon>Bacteroidota</taxon>
        <taxon>Flavobacteriia</taxon>
        <taxon>Flavobacteriales</taxon>
        <taxon>Flavobacteriaceae</taxon>
        <taxon>Psychroserpens</taxon>
    </lineage>
</organism>
<dbReference type="EMBL" id="JALPQF010000001">
    <property type="protein sequence ID" value="MCK8479336.1"/>
    <property type="molecule type" value="Genomic_DNA"/>
</dbReference>
<evidence type="ECO:0000313" key="3">
    <source>
        <dbReference type="Proteomes" id="UP001203687"/>
    </source>
</evidence>
<dbReference type="Pfam" id="PF01740">
    <property type="entry name" value="STAS"/>
    <property type="match status" value="1"/>
</dbReference>
<accession>A0ABT0H4P2</accession>
<dbReference type="Gene3D" id="3.30.750.24">
    <property type="entry name" value="STAS domain"/>
    <property type="match status" value="1"/>
</dbReference>
<dbReference type="Proteomes" id="UP001203687">
    <property type="component" value="Unassembled WGS sequence"/>
</dbReference>
<evidence type="ECO:0000259" key="1">
    <source>
        <dbReference type="PROSITE" id="PS50801"/>
    </source>
</evidence>
<comment type="caution">
    <text evidence="2">The sequence shown here is derived from an EMBL/GenBank/DDBJ whole genome shotgun (WGS) entry which is preliminary data.</text>
</comment>
<dbReference type="PROSITE" id="PS50801">
    <property type="entry name" value="STAS"/>
    <property type="match status" value="1"/>
</dbReference>
<keyword evidence="3" id="KW-1185">Reference proteome</keyword>
<evidence type="ECO:0000313" key="2">
    <source>
        <dbReference type="EMBL" id="MCK8479336.1"/>
    </source>
</evidence>
<dbReference type="InterPro" id="IPR002645">
    <property type="entry name" value="STAS_dom"/>
</dbReference>